<comment type="caution">
    <text evidence="3">The sequence shown here is derived from an EMBL/GenBank/DDBJ whole genome shotgun (WGS) entry which is preliminary data.</text>
</comment>
<feature type="chain" id="PRO_5035164210" evidence="1">
    <location>
        <begin position="19"/>
        <end position="821"/>
    </location>
</feature>
<feature type="signal peptide" evidence="1">
    <location>
        <begin position="1"/>
        <end position="18"/>
    </location>
</feature>
<dbReference type="EMBL" id="JACNJN010000127">
    <property type="protein sequence ID" value="MBC8335893.1"/>
    <property type="molecule type" value="Genomic_DNA"/>
</dbReference>
<dbReference type="SUPFAM" id="SSF50156">
    <property type="entry name" value="PDZ domain-like"/>
    <property type="match status" value="1"/>
</dbReference>
<name>A0A8J6TG99_9CHLR</name>
<organism evidence="3 4">
    <name type="scientific">Candidatus Desulfolinea nitratireducens</name>
    <dbReference type="NCBI Taxonomy" id="2841698"/>
    <lineage>
        <taxon>Bacteria</taxon>
        <taxon>Bacillati</taxon>
        <taxon>Chloroflexota</taxon>
        <taxon>Anaerolineae</taxon>
        <taxon>Anaerolineales</taxon>
        <taxon>Anaerolineales incertae sedis</taxon>
        <taxon>Candidatus Desulfolinea</taxon>
    </lineage>
</organism>
<dbReference type="Pfam" id="PF03572">
    <property type="entry name" value="Peptidase_S41"/>
    <property type="match status" value="1"/>
</dbReference>
<dbReference type="PANTHER" id="PTHR32060">
    <property type="entry name" value="TAIL-SPECIFIC PROTEASE"/>
    <property type="match status" value="1"/>
</dbReference>
<feature type="domain" description="Tail specific protease" evidence="2">
    <location>
        <begin position="420"/>
        <end position="636"/>
    </location>
</feature>
<dbReference type="SUPFAM" id="SSF52096">
    <property type="entry name" value="ClpP/crotonase"/>
    <property type="match status" value="1"/>
</dbReference>
<dbReference type="SMART" id="SM00245">
    <property type="entry name" value="TSPc"/>
    <property type="match status" value="1"/>
</dbReference>
<keyword evidence="1" id="KW-0732">Signal</keyword>
<dbReference type="AlphaFoldDB" id="A0A8J6TG99"/>
<evidence type="ECO:0000259" key="2">
    <source>
        <dbReference type="SMART" id="SM00245"/>
    </source>
</evidence>
<dbReference type="Gene3D" id="2.30.42.10">
    <property type="match status" value="1"/>
</dbReference>
<dbReference type="GO" id="GO:0006508">
    <property type="term" value="P:proteolysis"/>
    <property type="evidence" value="ECO:0007669"/>
    <property type="project" value="InterPro"/>
</dbReference>
<reference evidence="3 4" key="1">
    <citation type="submission" date="2020-08" db="EMBL/GenBank/DDBJ databases">
        <title>Bridging the membrane lipid divide: bacteria of the FCB group superphylum have the potential to synthesize archaeal ether lipids.</title>
        <authorList>
            <person name="Villanueva L."/>
            <person name="Von Meijenfeldt F.A.B."/>
            <person name="Westbye A.B."/>
            <person name="Yadav S."/>
            <person name="Hopmans E.C."/>
            <person name="Dutilh B.E."/>
            <person name="Sinninghe Damste J.S."/>
        </authorList>
    </citation>
    <scope>NUCLEOTIDE SEQUENCE [LARGE SCALE GENOMIC DNA]</scope>
    <source>
        <strain evidence="3">NIOZ-UU36</strain>
    </source>
</reference>
<sequence>MKKGSLLVLITLALIASACQPAQPVATKISAPAINGDQPYQISGTFEYTNDIITTYYVEQAVALVDIYGFITRDREWEIPIASQTLGFLELDTETMQGSYTLQLPARPFGTFADIDNDDKEDIGLQVFAVSYWPNLTGGPYSEGDDLSLGWPTYLASIITDTENEDEIISGDLVIWAPDNEQEFPSGFGEDGKLFTADDPVAPVSAGYSVVNIDAEPFTISRDPEPELTLYEPEDVAIKQFSDDSYTQSFEKMFEIVSKEYAFNGVEGKEPNWDALYAELMPRVEDAEKSQDPGAFYLALRDFTWAFNDGHVGLNGGEIAQQLFMDAIAGGYGFAIRELDDGRVMVSYLLEGGPADLAEIFEGAVVTHFNGKPIKEAISEVKPWSQPHSTEFALRYQQARYLLRAPMGTEAEIAFIDQEGTEQTVKLSVIGEGESFNNTSIYSEADPSALPVEFRLLDSGAGYIKINSNYDDLNLVIRLFERGLKTFEELDVPGIIIDLRENSGGAPLELAGFLHDEEIVMGQLEYYSEKTGEFEPEGLPKKVIPYQNQYDFDKMVLLVGQACFSACEIESYGFSQVPGMIVVGQYPTGGVEAEVARGQFELPEGFSLQIPTGRFKLPDGSIFLEGVGVQPEIRVPIDETTLFTNEDLVLATGEKIVLEPISLGVAPSGPPQIASIEETQARLEEGDVQQLEERATEVYSELELAQMDTPLTYTVTLSTDDDILWVWGWCAATEEILADNLTEIELNFTLDGESISSEQFASFGYPYQEQSCQVYFASLYEWPVGEHQLNTTASWGSVLNDGAMEFPTGSQIYEYTVYVSP</sequence>
<dbReference type="InterPro" id="IPR036034">
    <property type="entry name" value="PDZ_sf"/>
</dbReference>
<dbReference type="Gene3D" id="3.90.226.10">
    <property type="entry name" value="2-enoyl-CoA Hydratase, Chain A, domain 1"/>
    <property type="match status" value="1"/>
</dbReference>
<dbReference type="Proteomes" id="UP000614469">
    <property type="component" value="Unassembled WGS sequence"/>
</dbReference>
<dbReference type="Gene3D" id="3.30.750.44">
    <property type="match status" value="1"/>
</dbReference>
<dbReference type="InterPro" id="IPR005151">
    <property type="entry name" value="Tail-specific_protease"/>
</dbReference>
<dbReference type="InterPro" id="IPR029045">
    <property type="entry name" value="ClpP/crotonase-like_dom_sf"/>
</dbReference>
<dbReference type="PROSITE" id="PS51257">
    <property type="entry name" value="PROKAR_LIPOPROTEIN"/>
    <property type="match status" value="1"/>
</dbReference>
<evidence type="ECO:0000313" key="3">
    <source>
        <dbReference type="EMBL" id="MBC8335893.1"/>
    </source>
</evidence>
<accession>A0A8J6TG99</accession>
<dbReference type="GO" id="GO:0008236">
    <property type="term" value="F:serine-type peptidase activity"/>
    <property type="evidence" value="ECO:0007669"/>
    <property type="project" value="InterPro"/>
</dbReference>
<dbReference type="GO" id="GO:0004175">
    <property type="term" value="F:endopeptidase activity"/>
    <property type="evidence" value="ECO:0007669"/>
    <property type="project" value="TreeGrafter"/>
</dbReference>
<evidence type="ECO:0000313" key="4">
    <source>
        <dbReference type="Proteomes" id="UP000614469"/>
    </source>
</evidence>
<proteinExistence type="predicted"/>
<evidence type="ECO:0000256" key="1">
    <source>
        <dbReference type="SAM" id="SignalP"/>
    </source>
</evidence>
<dbReference type="PANTHER" id="PTHR32060:SF22">
    <property type="entry name" value="CARBOXYL-TERMINAL-PROCESSING PEPTIDASE 3, CHLOROPLASTIC"/>
    <property type="match status" value="1"/>
</dbReference>
<protein>
    <submittedName>
        <fullName evidence="3">Peptidase S41</fullName>
    </submittedName>
</protein>
<gene>
    <name evidence="3" type="ORF">H8E29_11545</name>
</gene>